<dbReference type="AlphaFoldDB" id="A0A9P6ZXS5"/>
<accession>A0A9P6ZXS5</accession>
<dbReference type="EMBL" id="JABBWD010000017">
    <property type="protein sequence ID" value="KAG1778107.1"/>
    <property type="molecule type" value="Genomic_DNA"/>
</dbReference>
<keyword evidence="2" id="KW-1185">Reference proteome</keyword>
<dbReference type="OrthoDB" id="3183767at2759"/>
<dbReference type="Proteomes" id="UP000714275">
    <property type="component" value="Unassembled WGS sequence"/>
</dbReference>
<evidence type="ECO:0000313" key="1">
    <source>
        <dbReference type="EMBL" id="KAG1778107.1"/>
    </source>
</evidence>
<evidence type="ECO:0000313" key="2">
    <source>
        <dbReference type="Proteomes" id="UP000714275"/>
    </source>
</evidence>
<proteinExistence type="predicted"/>
<name>A0A9P6ZXS5_9AGAM</name>
<gene>
    <name evidence="1" type="ORF">EV702DRAFT_968617</name>
</gene>
<comment type="caution">
    <text evidence="1">The sequence shown here is derived from an EMBL/GenBank/DDBJ whole genome shotgun (WGS) entry which is preliminary data.</text>
</comment>
<sequence>VLGIHHVNMVCTGNVYESLRMNFIFVWWYETVSNHAWNSHNLGRVHFLPLANSNTFGFMDLATILSACHVIPAFS</sequence>
<organism evidence="1 2">
    <name type="scientific">Suillus placidus</name>
    <dbReference type="NCBI Taxonomy" id="48579"/>
    <lineage>
        <taxon>Eukaryota</taxon>
        <taxon>Fungi</taxon>
        <taxon>Dikarya</taxon>
        <taxon>Basidiomycota</taxon>
        <taxon>Agaricomycotina</taxon>
        <taxon>Agaricomycetes</taxon>
        <taxon>Agaricomycetidae</taxon>
        <taxon>Boletales</taxon>
        <taxon>Suillineae</taxon>
        <taxon>Suillaceae</taxon>
        <taxon>Suillus</taxon>
    </lineage>
</organism>
<protein>
    <submittedName>
        <fullName evidence="1">Uncharacterized protein</fullName>
    </submittedName>
</protein>
<feature type="non-terminal residue" evidence="1">
    <location>
        <position position="1"/>
    </location>
</feature>
<reference evidence="1" key="1">
    <citation type="journal article" date="2020" name="New Phytol.">
        <title>Comparative genomics reveals dynamic genome evolution in host specialist ectomycorrhizal fungi.</title>
        <authorList>
            <person name="Lofgren L.A."/>
            <person name="Nguyen N.H."/>
            <person name="Vilgalys R."/>
            <person name="Ruytinx J."/>
            <person name="Liao H.L."/>
            <person name="Branco S."/>
            <person name="Kuo A."/>
            <person name="LaButti K."/>
            <person name="Lipzen A."/>
            <person name="Andreopoulos W."/>
            <person name="Pangilinan J."/>
            <person name="Riley R."/>
            <person name="Hundley H."/>
            <person name="Na H."/>
            <person name="Barry K."/>
            <person name="Grigoriev I.V."/>
            <person name="Stajich J.E."/>
            <person name="Kennedy P.G."/>
        </authorList>
    </citation>
    <scope>NUCLEOTIDE SEQUENCE</scope>
    <source>
        <strain evidence="1">DOB743</strain>
    </source>
</reference>